<evidence type="ECO:0000256" key="5">
    <source>
        <dbReference type="ARBA" id="ARBA00023237"/>
    </source>
</evidence>
<evidence type="ECO:0000313" key="7">
    <source>
        <dbReference type="EMBL" id="WOC50748.1"/>
    </source>
</evidence>
<proteinExistence type="inferred from homology"/>
<dbReference type="Gene3D" id="1.25.40.10">
    <property type="entry name" value="Tetratricopeptide repeat domain"/>
    <property type="match status" value="1"/>
</dbReference>
<name>A0AAU0EXW2_9FLAO</name>
<evidence type="ECO:0000256" key="3">
    <source>
        <dbReference type="ARBA" id="ARBA00022729"/>
    </source>
</evidence>
<comment type="subcellular location">
    <subcellularLocation>
        <location evidence="1">Cell outer membrane</location>
    </subcellularLocation>
</comment>
<dbReference type="KEGG" id="bpor:BPO_0101"/>
<keyword evidence="5" id="KW-0998">Cell outer membrane</keyword>
<dbReference type="SUPFAM" id="SSF48452">
    <property type="entry name" value="TPR-like"/>
    <property type="match status" value="1"/>
</dbReference>
<accession>A0AAU0EXW2</accession>
<dbReference type="PROSITE" id="PS51257">
    <property type="entry name" value="PROKAR_LIPOPROTEIN"/>
    <property type="match status" value="1"/>
</dbReference>
<dbReference type="InterPro" id="IPR011990">
    <property type="entry name" value="TPR-like_helical_dom_sf"/>
</dbReference>
<evidence type="ECO:0000256" key="1">
    <source>
        <dbReference type="ARBA" id="ARBA00004442"/>
    </source>
</evidence>
<dbReference type="Proteomes" id="UP001432059">
    <property type="component" value="Chromosome"/>
</dbReference>
<evidence type="ECO:0000256" key="2">
    <source>
        <dbReference type="ARBA" id="ARBA00006275"/>
    </source>
</evidence>
<comment type="similarity">
    <text evidence="2">Belongs to the SusD family.</text>
</comment>
<keyword evidence="8" id="KW-1185">Reference proteome</keyword>
<evidence type="ECO:0000259" key="6">
    <source>
        <dbReference type="Pfam" id="PF07980"/>
    </source>
</evidence>
<reference evidence="7" key="1">
    <citation type="submission" date="2023-10" db="EMBL/GenBank/DDBJ databases">
        <title>Characterization and whole genome sequencing of a novel strain of Bergeyella porcorum QD2021 isolated from pig.</title>
        <authorList>
            <person name="Liu G."/>
            <person name="Chen C."/>
            <person name="Han X."/>
        </authorList>
    </citation>
    <scope>NUCLEOTIDE SEQUENCE</scope>
    <source>
        <strain evidence="7">QD2021</strain>
    </source>
</reference>
<feature type="domain" description="RagB/SusD" evidence="6">
    <location>
        <begin position="375"/>
        <end position="529"/>
    </location>
</feature>
<dbReference type="RefSeq" id="WP_327984462.1">
    <property type="nucleotide sequence ID" value="NZ_CP136426.1"/>
</dbReference>
<keyword evidence="3" id="KW-0732">Signal</keyword>
<sequence>MKRIYRNIKWFAVAGMLFTTTSCLRDLEVQNTDDDARTEQTFFADPNSYKQFLAKIYGGLALTGQSAPTGGSDLDGLFDEGFSQYLRGYWQLQELTTDEALIAWNEGDDETIKDLNFNTWDANNKFSEAFFARVYYQISLVNEFLRETTEDKLNERGVSQGLKDQIKVFRAEARFLRAMSYYHIIDLFGNSIFFTEDMAIGKGIVPEVKTRAEVFQYIIDELEAIEKDILPAKSNEYGRVDRAALWMLQSKAYINAKVYTGQDKSQEAYDALMKVINSGYRVIDNRENLFLADNDVNGAQDEIIFPVRFDGVRTQTWGGMTFLIHASVFENEELAKSLGIDGKGWAGFRARREFIDLVGNDKRVSKVDDGSKLDINNYLTNKEGIKLTKFSNKTSKGGNGAHGTFPDTDFPMFRMADAYLMYAELAVVNGKGSVATALQYVNKLRSRAGEEELTSLNADVILAERAKELYWEGHRRQDLIRFGKYLSGYNWQWKGGVNTGVDLDEKRLLFAIPVNEMKSNSNLKQNPGY</sequence>
<dbReference type="Gene3D" id="1.10.3780.10">
    <property type="entry name" value="SusD-like"/>
    <property type="match status" value="1"/>
</dbReference>
<dbReference type="Pfam" id="PF07980">
    <property type="entry name" value="SusD_RagB"/>
    <property type="match status" value="1"/>
</dbReference>
<keyword evidence="4" id="KW-0472">Membrane</keyword>
<dbReference type="InterPro" id="IPR012944">
    <property type="entry name" value="SusD_RagB_dom"/>
</dbReference>
<gene>
    <name evidence="7" type="primary">susD</name>
    <name evidence="7" type="ORF">BPO_0101</name>
</gene>
<dbReference type="Gene3D" id="1.25.40.390">
    <property type="match status" value="1"/>
</dbReference>
<dbReference type="GO" id="GO:0009279">
    <property type="term" value="C:cell outer membrane"/>
    <property type="evidence" value="ECO:0007669"/>
    <property type="project" value="UniProtKB-SubCell"/>
</dbReference>
<dbReference type="AlphaFoldDB" id="A0AAU0EXW2"/>
<evidence type="ECO:0000313" key="8">
    <source>
        <dbReference type="Proteomes" id="UP001432059"/>
    </source>
</evidence>
<dbReference type="CDD" id="cd08977">
    <property type="entry name" value="SusD"/>
    <property type="match status" value="1"/>
</dbReference>
<organism evidence="7 8">
    <name type="scientific">Bergeyella porcorum</name>
    <dbReference type="NCBI Taxonomy" id="1735111"/>
    <lineage>
        <taxon>Bacteria</taxon>
        <taxon>Pseudomonadati</taxon>
        <taxon>Bacteroidota</taxon>
        <taxon>Flavobacteriia</taxon>
        <taxon>Flavobacteriales</taxon>
        <taxon>Weeksellaceae</taxon>
        <taxon>Bergeyella</taxon>
    </lineage>
</organism>
<evidence type="ECO:0000256" key="4">
    <source>
        <dbReference type="ARBA" id="ARBA00023136"/>
    </source>
</evidence>
<dbReference type="EMBL" id="CP136426">
    <property type="protein sequence ID" value="WOC50748.1"/>
    <property type="molecule type" value="Genomic_DNA"/>
</dbReference>
<protein>
    <submittedName>
        <fullName evidence="7">Starch-binding associating with outer membrane</fullName>
    </submittedName>
</protein>